<dbReference type="GO" id="GO:0005737">
    <property type="term" value="C:cytoplasm"/>
    <property type="evidence" value="ECO:0007669"/>
    <property type="project" value="TreeGrafter"/>
</dbReference>
<dbReference type="InterPro" id="IPR010071">
    <property type="entry name" value="AA_adenyl_dom"/>
</dbReference>
<dbReference type="Proteomes" id="UP000215563">
    <property type="component" value="Unassembled WGS sequence"/>
</dbReference>
<dbReference type="PANTHER" id="PTHR45527">
    <property type="entry name" value="NONRIBOSOMAL PEPTIDE SYNTHETASE"/>
    <property type="match status" value="1"/>
</dbReference>
<dbReference type="EMBL" id="NMQU01000068">
    <property type="protein sequence ID" value="OXM47960.1"/>
    <property type="molecule type" value="Genomic_DNA"/>
</dbReference>
<dbReference type="InterPro" id="IPR000873">
    <property type="entry name" value="AMP-dep_synth/lig_dom"/>
</dbReference>
<dbReference type="Gene3D" id="3.30.300.30">
    <property type="match status" value="1"/>
</dbReference>
<dbReference type="AlphaFoldDB" id="A0A229RMT8"/>
<dbReference type="InterPro" id="IPR020845">
    <property type="entry name" value="AMP-binding_CS"/>
</dbReference>
<dbReference type="InterPro" id="IPR045851">
    <property type="entry name" value="AMP-bd_C_sf"/>
</dbReference>
<name>A0A229RMT8_AMYAL</name>
<accession>A0A229RMT8</accession>
<dbReference type="FunFam" id="3.40.50.980:FF:000001">
    <property type="entry name" value="Non-ribosomal peptide synthetase"/>
    <property type="match status" value="1"/>
</dbReference>
<dbReference type="Gene3D" id="3.30.559.30">
    <property type="entry name" value="Nonribosomal peptide synthetase, condensation domain"/>
    <property type="match status" value="1"/>
</dbReference>
<keyword evidence="1" id="KW-0596">Phosphopantetheine</keyword>
<dbReference type="Gene3D" id="3.40.50.150">
    <property type="entry name" value="Vaccinia Virus protein VP39"/>
    <property type="match status" value="1"/>
</dbReference>
<keyword evidence="5" id="KW-1185">Reference proteome</keyword>
<dbReference type="InterPro" id="IPR006342">
    <property type="entry name" value="FkbM_mtfrase"/>
</dbReference>
<comment type="caution">
    <text evidence="4">The sequence shown here is derived from an EMBL/GenBank/DDBJ whole genome shotgun (WGS) entry which is preliminary data.</text>
</comment>
<evidence type="ECO:0000256" key="1">
    <source>
        <dbReference type="ARBA" id="ARBA00022450"/>
    </source>
</evidence>
<dbReference type="SUPFAM" id="SSF47336">
    <property type="entry name" value="ACP-like"/>
    <property type="match status" value="1"/>
</dbReference>
<protein>
    <submittedName>
        <fullName evidence="4">Amino acid adenylation protein</fullName>
    </submittedName>
</protein>
<dbReference type="PROSITE" id="PS00455">
    <property type="entry name" value="AMP_BINDING"/>
    <property type="match status" value="1"/>
</dbReference>
<evidence type="ECO:0000313" key="5">
    <source>
        <dbReference type="Proteomes" id="UP000215563"/>
    </source>
</evidence>
<gene>
    <name evidence="4" type="ORF">CFP75_22945</name>
</gene>
<dbReference type="InterPro" id="IPR029063">
    <property type="entry name" value="SAM-dependent_MTases_sf"/>
</dbReference>
<dbReference type="SMART" id="SM00823">
    <property type="entry name" value="PKS_PP"/>
    <property type="match status" value="1"/>
</dbReference>
<dbReference type="NCBIfam" id="TIGR01444">
    <property type="entry name" value="fkbM_fam"/>
    <property type="match status" value="1"/>
</dbReference>
<reference evidence="4 5" key="1">
    <citation type="submission" date="2017-07" db="EMBL/GenBank/DDBJ databases">
        <title>Amycolatopsis alba DSM 44262 Genome sequencing and assembly.</title>
        <authorList>
            <person name="Kaur N."/>
            <person name="Mayilraj S."/>
        </authorList>
    </citation>
    <scope>NUCLEOTIDE SEQUENCE [LARGE SCALE GENOMIC DNA]</scope>
    <source>
        <strain evidence="4 5">DSM 44262</strain>
    </source>
</reference>
<dbReference type="Pfam" id="PF05050">
    <property type="entry name" value="Methyltransf_21"/>
    <property type="match status" value="1"/>
</dbReference>
<dbReference type="SUPFAM" id="SSF56801">
    <property type="entry name" value="Acetyl-CoA synthetase-like"/>
    <property type="match status" value="1"/>
</dbReference>
<evidence type="ECO:0000313" key="4">
    <source>
        <dbReference type="EMBL" id="OXM47960.1"/>
    </source>
</evidence>
<sequence>MRGDNAWWAERLVRRGAEAGPPLFRKRSSVYRRKSMTVRLPSNVVVPAAETHAVFLAATAAVLHRYRGGAEVEGIVVGSPPSGTGEVDTALPMLLEVDPATPFGQLVDGAAEVIAESESRTDFTIDELWAALGVEEVTDRHPLFSVVLRVEGRHSTISDLRNDVTVMVAADALELEYNANVHTEATIARFGGHVLAFAEQGRSALGTSVRAVDYLLDEDRTALSAWGQGEHRESDGVTLHRLFEFEARARPDREALVYGDQVISYGELNARANRLANHLRSLGAGPGTRVGLCVPATPELTISTLGVLKSGAAVVPIVPTFPDSRNRMTVEDSGMALVVTDSSLSDRFGAPGPEVVSIDRDAERIADADETDPDSGVTAADPLYVLFTSGSTGRPKGTVVEHRRLVDLVRWQRERGEDPAGRRTLQRTSIGFDVSFQEIFSTLGFGGSLVVASDEVRDDVSLLPEHVERYGIARLFLPPVALNQMAVTATLEQRAMSSLREIVVAGEQLHISMPIRRLFHQLDCSLDNQYGPTETHVVTAFELTGPSMRWPAAPPIGKPVRNVRVHVLDPWSRPVPPGVPGEIHVAGIGPAEGYLDEEAHAGRFIPDPFGTEGERLYRTGDCGRFTEDGEIEFLGRYDDQVKIRGYRIELGEVETVLARQPGVRMAAAVVHETEALGKQLAAFVVADHELDPVDLRRRMLEDLPGHMVPARSGFVFTDALPLTLTGKVNRRELPPLPRAAASATAVAEGDTEETVAKVWATALGLDSVGRDSDFIELGGHSLVGIHVVAQLNELFSISLPLRTLLRGTTVAALAVEIDAARGRDEADDRNPAEAPSGNATVQAVELPGGLKVYSPQPSETEYLYQDVFEHRTYDRGGVRYPETGVVIDVGAHIGLFTLYAKSKSPALRVLAFEPCPPLFDALRRTTGELDGVELHAFALGAKADSARFTYYPDLTGMSSFHPDDAQERALLSAILGNSAHLNGGGEGARLAGSHQYLDERLAAVTYTCARKTLSTALAESGIEHVDLLKIDVQKAELEVLEGVADEDWGKIDQVVVEAHDLAGRLDRIVTLLKSKGFHVEVEQNPLHAGTVVHFVYAVRP</sequence>
<dbReference type="InterPro" id="IPR020806">
    <property type="entry name" value="PKS_PP-bd"/>
</dbReference>
<dbReference type="InterPro" id="IPR025110">
    <property type="entry name" value="AMP-bd_C"/>
</dbReference>
<keyword evidence="2" id="KW-0597">Phosphoprotein</keyword>
<dbReference type="Gene3D" id="3.40.50.980">
    <property type="match status" value="2"/>
</dbReference>
<dbReference type="InterPro" id="IPR029058">
    <property type="entry name" value="AB_hydrolase_fold"/>
</dbReference>
<evidence type="ECO:0000256" key="2">
    <source>
        <dbReference type="ARBA" id="ARBA00022553"/>
    </source>
</evidence>
<feature type="domain" description="Carrier" evidence="3">
    <location>
        <begin position="746"/>
        <end position="821"/>
    </location>
</feature>
<dbReference type="InterPro" id="IPR036736">
    <property type="entry name" value="ACP-like_sf"/>
</dbReference>
<dbReference type="GO" id="GO:0043041">
    <property type="term" value="P:amino acid activation for nonribosomal peptide biosynthetic process"/>
    <property type="evidence" value="ECO:0007669"/>
    <property type="project" value="TreeGrafter"/>
</dbReference>
<dbReference type="SUPFAM" id="SSF52777">
    <property type="entry name" value="CoA-dependent acyltransferases"/>
    <property type="match status" value="1"/>
</dbReference>
<organism evidence="4 5">
    <name type="scientific">Amycolatopsis alba DSM 44262</name>
    <dbReference type="NCBI Taxonomy" id="1125972"/>
    <lineage>
        <taxon>Bacteria</taxon>
        <taxon>Bacillati</taxon>
        <taxon>Actinomycetota</taxon>
        <taxon>Actinomycetes</taxon>
        <taxon>Pseudonocardiales</taxon>
        <taxon>Pseudonocardiaceae</taxon>
        <taxon>Amycolatopsis</taxon>
    </lineage>
</organism>
<dbReference type="InterPro" id="IPR009081">
    <property type="entry name" value="PP-bd_ACP"/>
</dbReference>
<dbReference type="SUPFAM" id="SSF53335">
    <property type="entry name" value="S-adenosyl-L-methionine-dependent methyltransferases"/>
    <property type="match status" value="1"/>
</dbReference>
<evidence type="ECO:0000259" key="3">
    <source>
        <dbReference type="PROSITE" id="PS50075"/>
    </source>
</evidence>
<dbReference type="PROSITE" id="PS00012">
    <property type="entry name" value="PHOSPHOPANTETHEINE"/>
    <property type="match status" value="1"/>
</dbReference>
<dbReference type="GO" id="GO:0031177">
    <property type="term" value="F:phosphopantetheine binding"/>
    <property type="evidence" value="ECO:0007669"/>
    <property type="project" value="InterPro"/>
</dbReference>
<dbReference type="NCBIfam" id="TIGR01733">
    <property type="entry name" value="AA-adenyl-dom"/>
    <property type="match status" value="1"/>
</dbReference>
<dbReference type="PANTHER" id="PTHR45527:SF1">
    <property type="entry name" value="FATTY ACID SYNTHASE"/>
    <property type="match status" value="1"/>
</dbReference>
<dbReference type="Gene3D" id="3.40.50.1820">
    <property type="entry name" value="alpha/beta hydrolase"/>
    <property type="match status" value="1"/>
</dbReference>
<dbReference type="GO" id="GO:0044550">
    <property type="term" value="P:secondary metabolite biosynthetic process"/>
    <property type="evidence" value="ECO:0007669"/>
    <property type="project" value="TreeGrafter"/>
</dbReference>
<dbReference type="Gene3D" id="2.30.38.10">
    <property type="entry name" value="Luciferase, Domain 3"/>
    <property type="match status" value="1"/>
</dbReference>
<dbReference type="Pfam" id="PF13193">
    <property type="entry name" value="AMP-binding_C"/>
    <property type="match status" value="1"/>
</dbReference>
<dbReference type="Pfam" id="PF00550">
    <property type="entry name" value="PP-binding"/>
    <property type="match status" value="1"/>
</dbReference>
<proteinExistence type="predicted"/>
<dbReference type="Pfam" id="PF00501">
    <property type="entry name" value="AMP-binding"/>
    <property type="match status" value="1"/>
</dbReference>
<dbReference type="InterPro" id="IPR006162">
    <property type="entry name" value="Ppantetheine_attach_site"/>
</dbReference>
<dbReference type="PROSITE" id="PS50075">
    <property type="entry name" value="CARRIER"/>
    <property type="match status" value="1"/>
</dbReference>